<evidence type="ECO:0000313" key="9">
    <source>
        <dbReference type="EMBL" id="OEK04711.1"/>
    </source>
</evidence>
<gene>
    <name evidence="7" type="primary">pgl</name>
    <name evidence="9" type="ORF">BFP71_14780</name>
</gene>
<dbReference type="AlphaFoldDB" id="A0A1E5T016"/>
<dbReference type="Proteomes" id="UP000095552">
    <property type="component" value="Unassembled WGS sequence"/>
</dbReference>
<dbReference type="Gene3D" id="3.40.50.1360">
    <property type="match status" value="1"/>
</dbReference>
<dbReference type="CDD" id="cd01400">
    <property type="entry name" value="6PGL"/>
    <property type="match status" value="1"/>
</dbReference>
<comment type="catalytic activity">
    <reaction evidence="1 7">
        <text>6-phospho-D-glucono-1,5-lactone + H2O = 6-phospho-D-gluconate + H(+)</text>
        <dbReference type="Rhea" id="RHEA:12556"/>
        <dbReference type="ChEBI" id="CHEBI:15377"/>
        <dbReference type="ChEBI" id="CHEBI:15378"/>
        <dbReference type="ChEBI" id="CHEBI:57955"/>
        <dbReference type="ChEBI" id="CHEBI:58759"/>
        <dbReference type="EC" id="3.1.1.31"/>
    </reaction>
</comment>
<dbReference type="InterPro" id="IPR037171">
    <property type="entry name" value="NagB/RpiA_transferase-like"/>
</dbReference>
<protein>
    <recommendedName>
        <fullName evidence="6 7">6-phosphogluconolactonase</fullName>
        <shortName evidence="7">6PGL</shortName>
        <ecNumber evidence="5 7">3.1.1.31</ecNumber>
    </recommendedName>
</protein>
<comment type="function">
    <text evidence="2 7">Hydrolysis of 6-phosphogluconolactone to 6-phosphogluconate.</text>
</comment>
<dbReference type="OrthoDB" id="9810967at2"/>
<dbReference type="NCBIfam" id="TIGR01198">
    <property type="entry name" value="pgl"/>
    <property type="match status" value="1"/>
</dbReference>
<comment type="caution">
    <text evidence="9">The sequence shown here is derived from an EMBL/GenBank/DDBJ whole genome shotgun (WGS) entry which is preliminary data.</text>
</comment>
<feature type="domain" description="Glucosamine/galactosamine-6-phosphate isomerase" evidence="8">
    <location>
        <begin position="9"/>
        <end position="226"/>
    </location>
</feature>
<dbReference type="InterPro" id="IPR006148">
    <property type="entry name" value="Glc/Gal-6P_isomerase"/>
</dbReference>
<evidence type="ECO:0000313" key="10">
    <source>
        <dbReference type="Proteomes" id="UP000095552"/>
    </source>
</evidence>
<dbReference type="GO" id="GO:0006098">
    <property type="term" value="P:pentose-phosphate shunt"/>
    <property type="evidence" value="ECO:0007669"/>
    <property type="project" value="UniProtKB-UniPathway"/>
</dbReference>
<name>A0A1E5T016_9BACT</name>
<dbReference type="SUPFAM" id="SSF100950">
    <property type="entry name" value="NagB/RpiA/CoA transferase-like"/>
    <property type="match status" value="1"/>
</dbReference>
<evidence type="ECO:0000256" key="2">
    <source>
        <dbReference type="ARBA" id="ARBA00002681"/>
    </source>
</evidence>
<evidence type="ECO:0000259" key="8">
    <source>
        <dbReference type="Pfam" id="PF01182"/>
    </source>
</evidence>
<dbReference type="GO" id="GO:0005975">
    <property type="term" value="P:carbohydrate metabolic process"/>
    <property type="evidence" value="ECO:0007669"/>
    <property type="project" value="UniProtKB-UniRule"/>
</dbReference>
<accession>A0A1E5T016</accession>
<dbReference type="PANTHER" id="PTHR11054:SF0">
    <property type="entry name" value="6-PHOSPHOGLUCONOLACTONASE"/>
    <property type="match status" value="1"/>
</dbReference>
<dbReference type="InterPro" id="IPR039104">
    <property type="entry name" value="6PGL"/>
</dbReference>
<dbReference type="GO" id="GO:0017057">
    <property type="term" value="F:6-phosphogluconolactonase activity"/>
    <property type="evidence" value="ECO:0007669"/>
    <property type="project" value="UniProtKB-UniRule"/>
</dbReference>
<dbReference type="STRING" id="1563681.BFP71_14780"/>
<dbReference type="PANTHER" id="PTHR11054">
    <property type="entry name" value="6-PHOSPHOGLUCONOLACTONASE"/>
    <property type="match status" value="1"/>
</dbReference>
<reference evidence="9 10" key="1">
    <citation type="submission" date="2016-08" db="EMBL/GenBank/DDBJ databases">
        <title>Draft genome of Fabibacter sp. strain SK-8.</title>
        <authorList>
            <person name="Wong S.-K."/>
            <person name="Hamasaki K."/>
            <person name="Yoshizawa S."/>
        </authorList>
    </citation>
    <scope>NUCLEOTIDE SEQUENCE [LARGE SCALE GENOMIC DNA]</scope>
    <source>
        <strain evidence="9 10">SK-8</strain>
    </source>
</reference>
<evidence type="ECO:0000256" key="5">
    <source>
        <dbReference type="ARBA" id="ARBA00013198"/>
    </source>
</evidence>
<dbReference type="InterPro" id="IPR005900">
    <property type="entry name" value="6-phosphogluconolactonase_DevB"/>
</dbReference>
<organism evidence="9 10">
    <name type="scientific">Roseivirga misakiensis</name>
    <dbReference type="NCBI Taxonomy" id="1563681"/>
    <lineage>
        <taxon>Bacteria</taxon>
        <taxon>Pseudomonadati</taxon>
        <taxon>Bacteroidota</taxon>
        <taxon>Cytophagia</taxon>
        <taxon>Cytophagales</taxon>
        <taxon>Roseivirgaceae</taxon>
        <taxon>Roseivirga</taxon>
    </lineage>
</organism>
<dbReference type="UniPathway" id="UPA00115">
    <property type="reaction ID" value="UER00409"/>
</dbReference>
<evidence type="ECO:0000256" key="4">
    <source>
        <dbReference type="ARBA" id="ARBA00010662"/>
    </source>
</evidence>
<dbReference type="Pfam" id="PF01182">
    <property type="entry name" value="Glucosamine_iso"/>
    <property type="match status" value="1"/>
</dbReference>
<evidence type="ECO:0000256" key="6">
    <source>
        <dbReference type="ARBA" id="ARBA00020337"/>
    </source>
</evidence>
<evidence type="ECO:0000256" key="7">
    <source>
        <dbReference type="RuleBase" id="RU365095"/>
    </source>
</evidence>
<evidence type="ECO:0000256" key="3">
    <source>
        <dbReference type="ARBA" id="ARBA00004961"/>
    </source>
</evidence>
<sequence length="235" mass="25804">MEKQIYKDANAAADGFAQYLLSKHKSQDSLTVALSGGSTPKILFDLLASKYLNEIDWSKIHLYWGDERCVPPTDDDSNYKMTVEHLISKINIPEANIHRVLGENLPDDEADRYGALLNKNLQSINDIPAFDIIILGIGTDGHTASIFPHEIELMNSPSVCAVGINPDSGQKRVTLTGPVINNAKSICFLATGASKAEKLTEIFNKTGNYKTYPAAHVSPTHGELIWFMDESASIQ</sequence>
<evidence type="ECO:0000256" key="1">
    <source>
        <dbReference type="ARBA" id="ARBA00000832"/>
    </source>
</evidence>
<proteinExistence type="inferred from homology"/>
<comment type="pathway">
    <text evidence="3 7">Carbohydrate degradation; pentose phosphate pathway; D-ribulose 5-phosphate from D-glucose 6-phosphate (oxidative stage): step 2/3.</text>
</comment>
<dbReference type="EC" id="3.1.1.31" evidence="5 7"/>
<keyword evidence="7" id="KW-0378">Hydrolase</keyword>
<dbReference type="RefSeq" id="WP_069836216.1">
    <property type="nucleotide sequence ID" value="NZ_MDGQ01000005.1"/>
</dbReference>
<dbReference type="EMBL" id="MDGQ01000005">
    <property type="protein sequence ID" value="OEK04711.1"/>
    <property type="molecule type" value="Genomic_DNA"/>
</dbReference>
<comment type="similarity">
    <text evidence="4 7">Belongs to the glucosamine/galactosamine-6-phosphate isomerase family. 6-phosphogluconolactonase subfamily.</text>
</comment>
<keyword evidence="10" id="KW-1185">Reference proteome</keyword>